<keyword evidence="5" id="KW-0547">Nucleotide-binding</keyword>
<keyword evidence="4 9" id="KW-0812">Transmembrane</keyword>
<name>N2A5E3_9FIRM</name>
<evidence type="ECO:0000259" key="10">
    <source>
        <dbReference type="PROSITE" id="PS50893"/>
    </source>
</evidence>
<keyword evidence="13" id="KW-1185">Reference proteome</keyword>
<dbReference type="SMART" id="SM00382">
    <property type="entry name" value="AAA"/>
    <property type="match status" value="1"/>
</dbReference>
<feature type="transmembrane region" description="Helical" evidence="9">
    <location>
        <begin position="42"/>
        <end position="61"/>
    </location>
</feature>
<dbReference type="PANTHER" id="PTHR43394:SF1">
    <property type="entry name" value="ATP-BINDING CASSETTE SUB-FAMILY B MEMBER 10, MITOCHONDRIAL"/>
    <property type="match status" value="1"/>
</dbReference>
<feature type="domain" description="ABC transmembrane type-1" evidence="11">
    <location>
        <begin position="32"/>
        <end position="314"/>
    </location>
</feature>
<feature type="transmembrane region" description="Helical" evidence="9">
    <location>
        <begin position="258"/>
        <end position="275"/>
    </location>
</feature>
<dbReference type="InterPro" id="IPR003593">
    <property type="entry name" value="AAA+_ATPase"/>
</dbReference>
<dbReference type="Pfam" id="PF00005">
    <property type="entry name" value="ABC_tran"/>
    <property type="match status" value="1"/>
</dbReference>
<dbReference type="PROSITE" id="PS50893">
    <property type="entry name" value="ABC_TRANSPORTER_2"/>
    <property type="match status" value="1"/>
</dbReference>
<dbReference type="PANTHER" id="PTHR43394">
    <property type="entry name" value="ATP-DEPENDENT PERMEASE MDL1, MITOCHONDRIAL"/>
    <property type="match status" value="1"/>
</dbReference>
<dbReference type="HOGENOM" id="CLU_000604_84_3_9"/>
<evidence type="ECO:0000256" key="2">
    <source>
        <dbReference type="ARBA" id="ARBA00022448"/>
    </source>
</evidence>
<dbReference type="InterPro" id="IPR003439">
    <property type="entry name" value="ABC_transporter-like_ATP-bd"/>
</dbReference>
<dbReference type="InterPro" id="IPR011527">
    <property type="entry name" value="ABC1_TM_dom"/>
</dbReference>
<evidence type="ECO:0000256" key="1">
    <source>
        <dbReference type="ARBA" id="ARBA00004651"/>
    </source>
</evidence>
<dbReference type="InterPro" id="IPR027417">
    <property type="entry name" value="P-loop_NTPase"/>
</dbReference>
<dbReference type="GO" id="GO:0015421">
    <property type="term" value="F:ABC-type oligopeptide transporter activity"/>
    <property type="evidence" value="ECO:0007669"/>
    <property type="project" value="TreeGrafter"/>
</dbReference>
<keyword evidence="2" id="KW-0813">Transport</keyword>
<dbReference type="PATRIC" id="fig|1235802.3.peg.3788"/>
<feature type="transmembrane region" description="Helical" evidence="9">
    <location>
        <begin position="149"/>
        <end position="167"/>
    </location>
</feature>
<keyword evidence="8 9" id="KW-0472">Membrane</keyword>
<dbReference type="PROSITE" id="PS00211">
    <property type="entry name" value="ABC_TRANSPORTER_1"/>
    <property type="match status" value="1"/>
</dbReference>
<dbReference type="InterPro" id="IPR039421">
    <property type="entry name" value="Type_1_exporter"/>
</dbReference>
<evidence type="ECO:0000256" key="5">
    <source>
        <dbReference type="ARBA" id="ARBA00022741"/>
    </source>
</evidence>
<proteinExistence type="predicted"/>
<evidence type="ECO:0000313" key="12">
    <source>
        <dbReference type="EMBL" id="EMZ23421.1"/>
    </source>
</evidence>
<comment type="subcellular location">
    <subcellularLocation>
        <location evidence="1">Cell membrane</location>
        <topology evidence="1">Multi-pass membrane protein</topology>
    </subcellularLocation>
</comment>
<reference evidence="12 13" key="1">
    <citation type="journal article" date="2014" name="Genome Announc.">
        <title>Draft genome sequences of the altered schaedler flora, a defined bacterial community from gnotobiotic mice.</title>
        <authorList>
            <person name="Wannemuehler M.J."/>
            <person name="Overstreet A.M."/>
            <person name="Ward D.V."/>
            <person name="Phillips G.J."/>
        </authorList>
    </citation>
    <scope>NUCLEOTIDE SEQUENCE [LARGE SCALE GENOMIC DNA]</scope>
    <source>
        <strain evidence="12 13">ASF492</strain>
    </source>
</reference>
<evidence type="ECO:0000313" key="13">
    <source>
        <dbReference type="Proteomes" id="UP000012589"/>
    </source>
</evidence>
<accession>N2A5E3</accession>
<evidence type="ECO:0000256" key="4">
    <source>
        <dbReference type="ARBA" id="ARBA00022692"/>
    </source>
</evidence>
<dbReference type="SUPFAM" id="SSF90123">
    <property type="entry name" value="ABC transporter transmembrane region"/>
    <property type="match status" value="1"/>
</dbReference>
<dbReference type="GO" id="GO:0005886">
    <property type="term" value="C:plasma membrane"/>
    <property type="evidence" value="ECO:0007669"/>
    <property type="project" value="UniProtKB-SubCell"/>
</dbReference>
<dbReference type="PROSITE" id="PS50929">
    <property type="entry name" value="ABC_TM1F"/>
    <property type="match status" value="1"/>
</dbReference>
<gene>
    <name evidence="12" type="ORF">C823_03592</name>
</gene>
<dbReference type="STRING" id="1235802.C823_03592"/>
<evidence type="ECO:0000256" key="7">
    <source>
        <dbReference type="ARBA" id="ARBA00022989"/>
    </source>
</evidence>
<dbReference type="AlphaFoldDB" id="N2A5E3"/>
<dbReference type="InterPro" id="IPR017871">
    <property type="entry name" value="ABC_transporter-like_CS"/>
</dbReference>
<keyword evidence="6" id="KW-0067">ATP-binding</keyword>
<evidence type="ECO:0000256" key="8">
    <source>
        <dbReference type="ARBA" id="ARBA00023136"/>
    </source>
</evidence>
<evidence type="ECO:0000259" key="11">
    <source>
        <dbReference type="PROSITE" id="PS50929"/>
    </source>
</evidence>
<dbReference type="Pfam" id="PF00664">
    <property type="entry name" value="ABC_membrane"/>
    <property type="match status" value="1"/>
</dbReference>
<evidence type="ECO:0000256" key="3">
    <source>
        <dbReference type="ARBA" id="ARBA00022475"/>
    </source>
</evidence>
<dbReference type="Gene3D" id="3.40.50.300">
    <property type="entry name" value="P-loop containing nucleotide triphosphate hydrolases"/>
    <property type="match status" value="1"/>
</dbReference>
<dbReference type="GO" id="GO:0005524">
    <property type="term" value="F:ATP binding"/>
    <property type="evidence" value="ECO:0007669"/>
    <property type="project" value="UniProtKB-KW"/>
</dbReference>
<dbReference type="CDD" id="cd18548">
    <property type="entry name" value="ABC_6TM_Tm287_like"/>
    <property type="match status" value="1"/>
</dbReference>
<keyword evidence="7 9" id="KW-1133">Transmembrane helix</keyword>
<evidence type="ECO:0000256" key="9">
    <source>
        <dbReference type="SAM" id="Phobius"/>
    </source>
</evidence>
<dbReference type="Gene3D" id="1.20.1560.10">
    <property type="entry name" value="ABC transporter type 1, transmembrane domain"/>
    <property type="match status" value="1"/>
</dbReference>
<dbReference type="InterPro" id="IPR036640">
    <property type="entry name" value="ABC1_TM_sf"/>
</dbReference>
<protein>
    <recommendedName>
        <fullName evidence="14">ATP-binding cassette, subfamily B, bacterial</fullName>
    </recommendedName>
</protein>
<dbReference type="EMBL" id="AQFT01000107">
    <property type="protein sequence ID" value="EMZ23421.1"/>
    <property type="molecule type" value="Genomic_DNA"/>
</dbReference>
<evidence type="ECO:0008006" key="14">
    <source>
        <dbReference type="Google" id="ProtNLM"/>
    </source>
</evidence>
<feature type="transmembrane region" description="Helical" evidence="9">
    <location>
        <begin position="173"/>
        <end position="197"/>
    </location>
</feature>
<keyword evidence="3" id="KW-1003">Cell membrane</keyword>
<evidence type="ECO:0000256" key="6">
    <source>
        <dbReference type="ARBA" id="ARBA00022840"/>
    </source>
</evidence>
<dbReference type="FunFam" id="3.40.50.300:FF:000221">
    <property type="entry name" value="Multidrug ABC transporter ATP-binding protein"/>
    <property type="match status" value="1"/>
</dbReference>
<comment type="caution">
    <text evidence="12">The sequence shown here is derived from an EMBL/GenBank/DDBJ whole genome shotgun (WGS) entry which is preliminary data.</text>
</comment>
<organism evidence="12 13">
    <name type="scientific">Eubacterium plexicaudatum ASF492</name>
    <dbReference type="NCBI Taxonomy" id="1235802"/>
    <lineage>
        <taxon>Bacteria</taxon>
        <taxon>Bacillati</taxon>
        <taxon>Bacillota</taxon>
        <taxon>Clostridia</taxon>
        <taxon>Eubacteriales</taxon>
        <taxon>Eubacteriaceae</taxon>
        <taxon>Eubacterium</taxon>
    </lineage>
</organism>
<dbReference type="GO" id="GO:0016887">
    <property type="term" value="F:ATP hydrolysis activity"/>
    <property type="evidence" value="ECO:0007669"/>
    <property type="project" value="InterPro"/>
</dbReference>
<sequence>MSGWNTGCRLHEKVKVMKKILYFLKDYKKESILAPLFKMLEAIFELIVPLVMAAIIDIGIADGNKSYVIRMCLVMTGLGVIGLVCSITAQFFAAKAAVGMAAQLRHATFVHIQNLSFSSLDQIGTSTLITRMTSDINQVQAGINLFLRLFLRSPFIVFGAMVMAFTVDVKAAFIFVVTIPLLSLVVFGVMCISIPLYKKVQNGLDEVLTLVRENLTGVRVIRAFHKEEEEIDKFNGKNQVLNEDQQYVGRISALMNPVTYVIINVATLVLIWTGAVRVDTGYLTQGEVVALVNYMSQILVELIKLANLIVSVTKAIACGKRVADVLDVRSGMEEPDAGKLSEAAADHHPDTEKAPKVSFCGVSMSYHGSAEHAISDIEFQAYPGETIGIIGGTGSGKSTVVNLIPRFYDVSKGSVKVDGKDVRLYDLTQLRKKIGIVMQKAVLFQGTIRENLKWGNEDATETQLQAAIESAQAADVIRAKEMGLDEPIEQGGKNLSGGQRQRLTIARALVRRPEILILDDSASALDFATDARLRASLRELDYKPVVFIVSQRTSSVRSADCILVLDDGELVGKGTHEELLESCSVYQEIYASQFQAQHPESEKETRREGGMA</sequence>
<feature type="domain" description="ABC transporter" evidence="10">
    <location>
        <begin position="357"/>
        <end position="592"/>
    </location>
</feature>
<feature type="transmembrane region" description="Helical" evidence="9">
    <location>
        <begin position="67"/>
        <end position="93"/>
    </location>
</feature>
<dbReference type="eggNOG" id="COG1132">
    <property type="taxonomic scope" value="Bacteria"/>
</dbReference>
<dbReference type="Proteomes" id="UP000012589">
    <property type="component" value="Unassembled WGS sequence"/>
</dbReference>
<dbReference type="SUPFAM" id="SSF52540">
    <property type="entry name" value="P-loop containing nucleoside triphosphate hydrolases"/>
    <property type="match status" value="1"/>
</dbReference>